<dbReference type="Proteomes" id="UP001152531">
    <property type="component" value="Mitochondrion MIT"/>
</dbReference>
<keyword evidence="1" id="KW-0496">Mitochondrion</keyword>
<evidence type="ECO:0000313" key="1">
    <source>
        <dbReference type="EMBL" id="CAH6724016.1"/>
    </source>
</evidence>
<accession>A0ACA9YGK3</accession>
<evidence type="ECO:0000313" key="2">
    <source>
        <dbReference type="Proteomes" id="UP001152531"/>
    </source>
</evidence>
<sequence length="552" mass="63488">MFNYLYFMYEEATLINLGTWLTMGNLDMKYGLLLDSLSLSVMVPVGMVTLCVLFYAMEYMAHDPNRNRFYMMLSVFAMFMTMLVVSENYLMMFMGWEFVGVVSYLLMSFWNTRVTAMKSALSAMLLNRMGDTFFVMCLGTLMMNFNALDFETMELMAPHMNTNLLNFMAVMLLVAATAKSAQLGLHAWLLSAMEGPTPVSSLLHAATMVCSGVFVLVRSWYMLEYTPSMLMVMLWLGGLTTMVSGLMAVVTNDMKRVMALSTMSQLSMMMLAMGVSSYELAMYHLYCHAFFKALLFMSAGSMMHSVMSETQDMRKYGGLMDYLPYSYTTMLMASLSLMAMPGLTGYYSKDMMMESLYGSYTMTGYMMYYMATTSATLTAMYSLRVMYLTFYNNPNNNKYTYGLVHENVNMAMPMFMLTMYSMFMGYARDNVTFHMAMGMPYTNSLMETEYTLTSLYKLLPLMLGLSLSMLLVYMYEYTYKMMKSPMYNYLNQRMYFDQLLNNLVMRPTLVLGGYLNHYVDNGLLKVLGSTGMYKLLNYMPVLLMFNLMMMFM</sequence>
<protein>
    <submittedName>
        <fullName evidence="1">NADH-ubiquinone oxidoreductase chain 5</fullName>
    </submittedName>
</protein>
<gene>
    <name evidence="1" type="primary">ND5</name>
    <name evidence="1" type="ORF">CLIB1444_31S00837</name>
</gene>
<geneLocation type="mitochondrion" evidence="1"/>
<proteinExistence type="predicted"/>
<keyword evidence="2" id="KW-1185">Reference proteome</keyword>
<reference evidence="1" key="1">
    <citation type="submission" date="2022-06" db="EMBL/GenBank/DDBJ databases">
        <authorList>
            <person name="Legras J.-L."/>
            <person name="Devillers H."/>
            <person name="Grondin C."/>
        </authorList>
    </citation>
    <scope>NUCLEOTIDE SEQUENCE</scope>
    <source>
        <strain evidence="1">CLIB 1444</strain>
    </source>
</reference>
<name>A0ACA9YGK3_9ASCO</name>
<organism evidence="1 2">
    <name type="scientific">[Candida] jaroonii</name>
    <dbReference type="NCBI Taxonomy" id="467808"/>
    <lineage>
        <taxon>Eukaryota</taxon>
        <taxon>Fungi</taxon>
        <taxon>Dikarya</taxon>
        <taxon>Ascomycota</taxon>
        <taxon>Saccharomycotina</taxon>
        <taxon>Pichiomycetes</taxon>
        <taxon>Debaryomycetaceae</taxon>
        <taxon>Yamadazyma</taxon>
    </lineage>
</organism>
<dbReference type="EMBL" id="OX030781">
    <property type="protein sequence ID" value="CAH6724016.1"/>
    <property type="molecule type" value="Genomic_DNA"/>
</dbReference>